<accession>A0A1F6C5A9</accession>
<keyword evidence="1 3" id="KW-0597">Phosphoprotein</keyword>
<dbReference type="CDD" id="cd00156">
    <property type="entry name" value="REC"/>
    <property type="match status" value="1"/>
</dbReference>
<proteinExistence type="predicted"/>
<dbReference type="SMART" id="SM00448">
    <property type="entry name" value="REC"/>
    <property type="match status" value="1"/>
</dbReference>
<evidence type="ECO:0000256" key="3">
    <source>
        <dbReference type="PROSITE-ProRule" id="PRU00169"/>
    </source>
</evidence>
<dbReference type="EMBL" id="MFKF01000405">
    <property type="protein sequence ID" value="OGG44354.1"/>
    <property type="molecule type" value="Genomic_DNA"/>
</dbReference>
<dbReference type="AlphaFoldDB" id="A0A1F6C5A9"/>
<dbReference type="SUPFAM" id="SSF52172">
    <property type="entry name" value="CheY-like"/>
    <property type="match status" value="1"/>
</dbReference>
<reference evidence="5 6" key="1">
    <citation type="journal article" date="2016" name="Nat. Commun.">
        <title>Thousands of microbial genomes shed light on interconnected biogeochemical processes in an aquifer system.</title>
        <authorList>
            <person name="Anantharaman K."/>
            <person name="Brown C.T."/>
            <person name="Hug L.A."/>
            <person name="Sharon I."/>
            <person name="Castelle C.J."/>
            <person name="Probst A.J."/>
            <person name="Thomas B.C."/>
            <person name="Singh A."/>
            <person name="Wilkins M.J."/>
            <person name="Karaoz U."/>
            <person name="Brodie E.L."/>
            <person name="Williams K.H."/>
            <person name="Hubbard S.S."/>
            <person name="Banfield J.F."/>
        </authorList>
    </citation>
    <scope>NUCLEOTIDE SEQUENCE [LARGE SCALE GENOMIC DNA]</scope>
    <source>
        <strain evidence="6">RIFCSPLOWO2_12_FULL_64_10</strain>
    </source>
</reference>
<dbReference type="Gene3D" id="3.40.50.2300">
    <property type="match status" value="1"/>
</dbReference>
<dbReference type="InterPro" id="IPR001789">
    <property type="entry name" value="Sig_transdc_resp-reg_receiver"/>
</dbReference>
<dbReference type="PANTHER" id="PTHR44591">
    <property type="entry name" value="STRESS RESPONSE REGULATOR PROTEIN 1"/>
    <property type="match status" value="1"/>
</dbReference>
<dbReference type="InterPro" id="IPR017850">
    <property type="entry name" value="Alkaline_phosphatase_core_sf"/>
</dbReference>
<dbReference type="PANTHER" id="PTHR44591:SF14">
    <property type="entry name" value="PROTEIN PILG"/>
    <property type="match status" value="1"/>
</dbReference>
<dbReference type="InterPro" id="IPR011006">
    <property type="entry name" value="CheY-like_superfamily"/>
</dbReference>
<evidence type="ECO:0000256" key="1">
    <source>
        <dbReference type="ARBA" id="ARBA00022553"/>
    </source>
</evidence>
<dbReference type="Pfam" id="PF00072">
    <property type="entry name" value="Response_reg"/>
    <property type="match status" value="1"/>
</dbReference>
<dbReference type="InterPro" id="IPR050595">
    <property type="entry name" value="Bact_response_regulator"/>
</dbReference>
<dbReference type="PROSITE" id="PS50110">
    <property type="entry name" value="RESPONSE_REGULATORY"/>
    <property type="match status" value="1"/>
</dbReference>
<evidence type="ECO:0000313" key="5">
    <source>
        <dbReference type="EMBL" id="OGG44354.1"/>
    </source>
</evidence>
<gene>
    <name evidence="5" type="ORF">A3F84_00935</name>
</gene>
<name>A0A1F6C5A9_HANXR</name>
<evidence type="ECO:0000259" key="4">
    <source>
        <dbReference type="PROSITE" id="PS50110"/>
    </source>
</evidence>
<organism evidence="5 6">
    <name type="scientific">Handelsmanbacteria sp. (strain RIFCSPLOWO2_12_FULL_64_10)</name>
    <dbReference type="NCBI Taxonomy" id="1817868"/>
    <lineage>
        <taxon>Bacteria</taxon>
        <taxon>Candidatus Handelsmaniibacteriota</taxon>
    </lineage>
</organism>
<dbReference type="Proteomes" id="UP000178606">
    <property type="component" value="Unassembled WGS sequence"/>
</dbReference>
<dbReference type="Pfam" id="PF08665">
    <property type="entry name" value="PglZ"/>
    <property type="match status" value="1"/>
</dbReference>
<dbReference type="GO" id="GO:0000160">
    <property type="term" value="P:phosphorelay signal transduction system"/>
    <property type="evidence" value="ECO:0007669"/>
    <property type="project" value="UniProtKB-KW"/>
</dbReference>
<evidence type="ECO:0000256" key="2">
    <source>
        <dbReference type="ARBA" id="ARBA00023012"/>
    </source>
</evidence>
<evidence type="ECO:0000313" key="6">
    <source>
        <dbReference type="Proteomes" id="UP000178606"/>
    </source>
</evidence>
<dbReference type="SUPFAM" id="SSF53649">
    <property type="entry name" value="Alkaline phosphatase-like"/>
    <property type="match status" value="1"/>
</dbReference>
<feature type="domain" description="Response regulatory" evidence="4">
    <location>
        <begin position="7"/>
        <end position="121"/>
    </location>
</feature>
<feature type="modified residue" description="4-aspartylphosphate" evidence="3">
    <location>
        <position position="56"/>
    </location>
</feature>
<protein>
    <submittedName>
        <fullName evidence="5">Response regulator</fullName>
    </submittedName>
</protein>
<comment type="caution">
    <text evidence="5">The sequence shown here is derived from an EMBL/GenBank/DDBJ whole genome shotgun (WGS) entry which is preliminary data.</text>
</comment>
<sequence>MDTEKKRILWADDEIDLLQPHMIFLNERGYEVTPVTNGTDAVSLIRKTPFDAVLLDEMMPGKDGLSTLADIKEINPHIPVIMITKNEEERLMEEAIGQRIDDYLTKPVNPSQILLACKKLFDARQILKDRASRNFVADSSAIRAALSGPMDWPKWVDVYQQMAEWDLELDRLMDAGLRQMYGDQRKECDLEFGRYIERVYAHWLRDEQDSPNLSVDIVPKFVYPHLQQGRQVFFVVIDCMRLDHWLIIQPLLADLYKVESQLYCSILPTATPYSRNSIFSGLFPFEVAGLYPGEWMEGSDEDQSRNRHEHQLLDRQLIEIDPTFKKETRYIKVLDIAEGANLVKKLNTYRSFPLVSVVVNFLDMLAHGRSESELLQEMAPNEAAFRSLVRSWFLHSSLFEMLRRLASTDSVVVLTSDHGSVFGTRATVAHGNRETTTNLRYKCGKNLRCDTRHALHIKEPEDYGLPTFGISTNYIIAKEDYYFVYPSRFHEYERQYRGSFQHGGISLEEMILPVVTLTAK</sequence>
<keyword evidence="2" id="KW-0902">Two-component regulatory system</keyword>